<proteinExistence type="predicted"/>
<dbReference type="InterPro" id="IPR031981">
    <property type="entry name" value="MIEAP_C"/>
</dbReference>
<dbReference type="PROSITE" id="PS50119">
    <property type="entry name" value="ZF_BBOX"/>
    <property type="match status" value="1"/>
</dbReference>
<dbReference type="OrthoDB" id="2436455at2759"/>
<accession>A0A8B6CD21</accession>
<dbReference type="EMBL" id="UYJE01001456">
    <property type="protein sequence ID" value="VDI02339.1"/>
    <property type="molecule type" value="Genomic_DNA"/>
</dbReference>
<evidence type="ECO:0000313" key="5">
    <source>
        <dbReference type="Proteomes" id="UP000596742"/>
    </source>
</evidence>
<dbReference type="AlphaFoldDB" id="A0A8B6CD21"/>
<dbReference type="GO" id="GO:0008270">
    <property type="term" value="F:zinc ion binding"/>
    <property type="evidence" value="ECO:0007669"/>
    <property type="project" value="UniProtKB-KW"/>
</dbReference>
<keyword evidence="5" id="KW-1185">Reference proteome</keyword>
<feature type="coiled-coil region" evidence="2">
    <location>
        <begin position="150"/>
        <end position="177"/>
    </location>
</feature>
<dbReference type="Pfam" id="PF16026">
    <property type="entry name" value="MIEAP"/>
    <property type="match status" value="1"/>
</dbReference>
<dbReference type="InterPro" id="IPR000315">
    <property type="entry name" value="Znf_B-box"/>
</dbReference>
<organism evidence="4 5">
    <name type="scientific">Mytilus galloprovincialis</name>
    <name type="common">Mediterranean mussel</name>
    <dbReference type="NCBI Taxonomy" id="29158"/>
    <lineage>
        <taxon>Eukaryota</taxon>
        <taxon>Metazoa</taxon>
        <taxon>Spiralia</taxon>
        <taxon>Lophotrochozoa</taxon>
        <taxon>Mollusca</taxon>
        <taxon>Bivalvia</taxon>
        <taxon>Autobranchia</taxon>
        <taxon>Pteriomorphia</taxon>
        <taxon>Mytilida</taxon>
        <taxon>Mytiloidea</taxon>
        <taxon>Mytilidae</taxon>
        <taxon>Mytilinae</taxon>
        <taxon>Mytilus</taxon>
    </lineage>
</organism>
<name>A0A8B6CD21_MYTGA</name>
<evidence type="ECO:0000313" key="4">
    <source>
        <dbReference type="EMBL" id="VDI02339.1"/>
    </source>
</evidence>
<reference evidence="4" key="1">
    <citation type="submission" date="2018-11" db="EMBL/GenBank/DDBJ databases">
        <authorList>
            <person name="Alioto T."/>
            <person name="Alioto T."/>
        </authorList>
    </citation>
    <scope>NUCLEOTIDE SEQUENCE</scope>
</reference>
<feature type="coiled-coil region" evidence="2">
    <location>
        <begin position="343"/>
        <end position="458"/>
    </location>
</feature>
<keyword evidence="2" id="KW-0175">Coiled coil</keyword>
<feature type="domain" description="B box-type" evidence="3">
    <location>
        <begin position="46"/>
        <end position="90"/>
    </location>
</feature>
<keyword evidence="1" id="KW-0479">Metal-binding</keyword>
<evidence type="ECO:0000259" key="3">
    <source>
        <dbReference type="PROSITE" id="PS50119"/>
    </source>
</evidence>
<gene>
    <name evidence="4" type="ORF">MGAL_10B020836</name>
</gene>
<evidence type="ECO:0000256" key="2">
    <source>
        <dbReference type="SAM" id="Coils"/>
    </source>
</evidence>
<keyword evidence="1" id="KW-0862">Zinc</keyword>
<protein>
    <recommendedName>
        <fullName evidence="3">B box-type domain-containing protein</fullName>
    </recommendedName>
</protein>
<keyword evidence="1" id="KW-0863">Zinc-finger</keyword>
<dbReference type="Proteomes" id="UP000596742">
    <property type="component" value="Unassembled WGS sequence"/>
</dbReference>
<sequence length="698" mass="81370">MSNTFETCNICGSNDWIQLCANCGTKCCKKCYELHDASVCSYIKDSKCHLCEIHSELPNSVTGYCFQCQHLVCELCQTIEVHDDHSIVGLTEALFIVQSEQYTESDEKRSFDMTSDTKKLLETLTIQIENQCKKIVDCISERKCKLLSELNEHKQYLEEYATEMERAIQSVREKMSEFKTSRAVFPLLFLHKWQTFAKQMNKLEKPADRLTFLCGLINIYNLDEQFGKLQNAHPQKGMIDEEVDKLASDDAFKVKDTDMVSSQYNKILTQNESLKREVVGLKSEQETSKTEISYMIQLSEETCQFVKDCNNKLEDSRFHFKAKQISQLKVKASDAWKEKQKLYDTIEKQQKEHNKEIEYLNSKIKNQSDLLKQVQSEKNRIDEENRQTREQTKTTVKEKEENILQLKEEIKGHQVRFKDYTNKLSQCETERMNLRQILKEKKENIKYLIQEKDELQTRLSSIAGEKLSKGNPTITDLGDPNRPMKIGDKYGELYDNEWTDAMESINDIKSFYSVSEHIDIEEVIVLHLCQLLKICYNECLSLADEQIDNIGKIISETLCLNVNSRSDFYNFPACKDVVVQRRQKSDHFVKHLLANEIIGKTAMHDWEYVNKNGDVMEYLMKTPFFDQCVNLCWCMVIQDPVMYLDGDITQGTTFDKNTYKEFVKSGNKVKYVVWPALFLHKDGPLLHKGTIQAYWDLN</sequence>
<dbReference type="SUPFAM" id="SSF57845">
    <property type="entry name" value="B-box zinc-binding domain"/>
    <property type="match status" value="1"/>
</dbReference>
<comment type="caution">
    <text evidence="4">The sequence shown here is derived from an EMBL/GenBank/DDBJ whole genome shotgun (WGS) entry which is preliminary data.</text>
</comment>
<evidence type="ECO:0000256" key="1">
    <source>
        <dbReference type="PROSITE-ProRule" id="PRU00024"/>
    </source>
</evidence>